<name>A0A1W6L4E4_9BURK</name>
<dbReference type="EMBL" id="CP015118">
    <property type="protein sequence ID" value="ARN19057.1"/>
    <property type="molecule type" value="Genomic_DNA"/>
</dbReference>
<dbReference type="Pfam" id="PF00395">
    <property type="entry name" value="SLH"/>
    <property type="match status" value="2"/>
</dbReference>
<dbReference type="PANTHER" id="PTHR42951:SF4">
    <property type="entry name" value="ACYL-COENZYME A THIOESTERASE MBLAC2"/>
    <property type="match status" value="1"/>
</dbReference>
<dbReference type="Proteomes" id="UP000193427">
    <property type="component" value="Chromosome"/>
</dbReference>
<accession>A0A1W6L4E4</accession>
<dbReference type="PANTHER" id="PTHR42951">
    <property type="entry name" value="METALLO-BETA-LACTAMASE DOMAIN-CONTAINING"/>
    <property type="match status" value="1"/>
</dbReference>
<evidence type="ECO:0000313" key="2">
    <source>
        <dbReference type="EMBL" id="ARN19057.1"/>
    </source>
</evidence>
<dbReference type="InterPro" id="IPR001279">
    <property type="entry name" value="Metallo-B-lactamas"/>
</dbReference>
<comment type="similarity">
    <text evidence="1">Belongs to the metallo-beta-lactamase superfamily. Class-B beta-lactamase family.</text>
</comment>
<reference evidence="2 3" key="1">
    <citation type="submission" date="2016-04" db="EMBL/GenBank/DDBJ databases">
        <title>Complete genome sequence of natural rubber-degrading, novel Gram-negative bacterium, Rhizobacter gummiphilus strain NS21.</title>
        <authorList>
            <person name="Tabata M."/>
            <person name="Kasai D."/>
            <person name="Fukuda M."/>
        </authorList>
    </citation>
    <scope>NUCLEOTIDE SEQUENCE [LARGE SCALE GENOMIC DNA]</scope>
    <source>
        <strain evidence="2 3">NS21</strain>
    </source>
</reference>
<dbReference type="Gene3D" id="3.60.15.10">
    <property type="entry name" value="Ribonuclease Z/Hydroxyacylglutathione hydrolase-like"/>
    <property type="match status" value="1"/>
</dbReference>
<dbReference type="AlphaFoldDB" id="A0A1W6L4E4"/>
<evidence type="ECO:0000313" key="3">
    <source>
        <dbReference type="Proteomes" id="UP000193427"/>
    </source>
</evidence>
<dbReference type="PROSITE" id="PS51272">
    <property type="entry name" value="SLH"/>
    <property type="match status" value="1"/>
</dbReference>
<dbReference type="SMART" id="SM00849">
    <property type="entry name" value="Lactamase_B"/>
    <property type="match status" value="1"/>
</dbReference>
<proteinExistence type="inferred from homology"/>
<dbReference type="STRING" id="946333.A4W93_03505"/>
<dbReference type="SUPFAM" id="SSF56281">
    <property type="entry name" value="Metallo-hydrolase/oxidoreductase"/>
    <property type="match status" value="1"/>
</dbReference>
<dbReference type="InterPro" id="IPR036866">
    <property type="entry name" value="RibonucZ/Hydroxyglut_hydro"/>
</dbReference>
<dbReference type="InterPro" id="IPR025883">
    <property type="entry name" value="Cadherin-like_domain"/>
</dbReference>
<organism evidence="2 3">
    <name type="scientific">Piscinibacter gummiphilus</name>
    <dbReference type="NCBI Taxonomy" id="946333"/>
    <lineage>
        <taxon>Bacteria</taxon>
        <taxon>Pseudomonadati</taxon>
        <taxon>Pseudomonadota</taxon>
        <taxon>Betaproteobacteria</taxon>
        <taxon>Burkholderiales</taxon>
        <taxon>Sphaerotilaceae</taxon>
        <taxon>Piscinibacter</taxon>
    </lineage>
</organism>
<protein>
    <submittedName>
        <fullName evidence="2">Uncharacterized protein</fullName>
    </submittedName>
</protein>
<dbReference type="InterPro" id="IPR050855">
    <property type="entry name" value="NDM-1-like"/>
</dbReference>
<gene>
    <name evidence="2" type="ORF">A4W93_03505</name>
</gene>
<dbReference type="InterPro" id="IPR001119">
    <property type="entry name" value="SLH_dom"/>
</dbReference>
<evidence type="ECO:0000256" key="1">
    <source>
        <dbReference type="ARBA" id="ARBA00005250"/>
    </source>
</evidence>
<dbReference type="RefSeq" id="WP_085749295.1">
    <property type="nucleotide sequence ID" value="NZ_BSPR01000002.1"/>
</dbReference>
<dbReference type="OrthoDB" id="9761531at2"/>
<dbReference type="Pfam" id="PF12733">
    <property type="entry name" value="Cadherin-like"/>
    <property type="match status" value="1"/>
</dbReference>
<sequence>MSDKTQAENEIPVARRTATPDAPERMTRRLFGKLIGVPALLASTTAATLSACGGSDDDEPAPSPASSATLTRGAFVATIANHFDWVHSSEYNDAYKAVQPTFVDVFIGATPYAKQIETALEEAVVSNSQGYFHPDRNVTREEAAEMYVKAFLVPASAADALAGFADAASITPARRASVNALVAAGCMAGTSATAFSPSGTVTEADAKAILAAITAKFVSPTQVMCKPGTTAPRRYVRISTPTDGATIYYTVTFDGKEPADPTTAGAVYDFTADGVLQFVNPLSSTTDSRLYRLKTVAKKNGLVSSPVREFMWNIVRPQVGAFQAKLMHPGTATSPTVWKIHNPAEYYQAFVFYIEGSDRGLVFDCGEYGYQKANLKTFIDTIATKPYDVIVGHNHPDHAEQIWNFTSAGVTLYASAIEKAAFMASSRTDFKAAGTSAVAVADGQVLDLGNVQGTVWIQPGHTNGTVTFIVNQTGWVFGSDMWACNRPHTADTTQYQSVKVDLFLSLTQQLVANYRKSSTLGEIVEVTNAHQETPVGMEAVNNFVKCFQQIIDQGNAVTLPSIRGGSKGGDRMSIVGDMWRNKNWIAIGPIGKYAAAVDYLTKPTAVYPTAAAVDYNVADGYRKYSVLSHVELTGGKLVGTDVFWAAPANGVPNSLPDKFDPWTYAYTINVPAGTTSVSFKPVPLSTKVSSLKVNGTSVTPGAATTVAVSAGSIVKVDVVSPDGGTTSSYTFTIAVV</sequence>
<dbReference type="GO" id="GO:0017001">
    <property type="term" value="P:antibiotic catabolic process"/>
    <property type="evidence" value="ECO:0007669"/>
    <property type="project" value="UniProtKB-ARBA"/>
</dbReference>
<dbReference type="KEGG" id="rgu:A4W93_03505"/>
<keyword evidence="3" id="KW-1185">Reference proteome</keyword>